<dbReference type="InterPro" id="IPR052164">
    <property type="entry name" value="Anthracycline_SecMetBiosynth"/>
</dbReference>
<keyword evidence="4" id="KW-1185">Reference proteome</keyword>
<evidence type="ECO:0000313" key="4">
    <source>
        <dbReference type="Proteomes" id="UP001596435"/>
    </source>
</evidence>
<evidence type="ECO:0000313" key="3">
    <source>
        <dbReference type="EMBL" id="MFC7183527.1"/>
    </source>
</evidence>
<dbReference type="RefSeq" id="WP_380232389.1">
    <property type="nucleotide sequence ID" value="NZ_JBHSVH010000002.1"/>
</dbReference>
<name>A0ABW2G5N0_9ACTN</name>
<dbReference type="InterPro" id="IPR029068">
    <property type="entry name" value="Glyas_Bleomycin-R_OHBP_Dase"/>
</dbReference>
<dbReference type="CDD" id="cd07247">
    <property type="entry name" value="SgaA_N_like"/>
    <property type="match status" value="1"/>
</dbReference>
<accession>A0ABW2G5N0</accession>
<dbReference type="PROSITE" id="PS51819">
    <property type="entry name" value="VOC"/>
    <property type="match status" value="1"/>
</dbReference>
<feature type="domain" description="VOC" evidence="2">
    <location>
        <begin position="109"/>
        <end position="230"/>
    </location>
</feature>
<organism evidence="3 4">
    <name type="scientific">Kitasatospora paranensis</name>
    <dbReference type="NCBI Taxonomy" id="258053"/>
    <lineage>
        <taxon>Bacteria</taxon>
        <taxon>Bacillati</taxon>
        <taxon>Actinomycetota</taxon>
        <taxon>Actinomycetes</taxon>
        <taxon>Kitasatosporales</taxon>
        <taxon>Streptomycetaceae</taxon>
        <taxon>Kitasatospora</taxon>
    </lineage>
</organism>
<dbReference type="PANTHER" id="PTHR33993">
    <property type="entry name" value="GLYOXALASE-RELATED"/>
    <property type="match status" value="1"/>
</dbReference>
<sequence length="248" mass="25799">MPATDRPHGAPAGLDHTGPDPESAGRFYAALFGWPHPPGGVALHPGAGAHAAWTVAFTTPDAAATARTVHRAGGTVHRCTPDERGRPAALCTDPTGAVFAVRQTGAPFRLPWTELHTPDTAAARTFYRTVFDWQQHDLRAERGGCTVLRPVGGGPEDGHGAIVQLPAHQAADGIRPHWLPYFAVLDADAAAERAVRLGGSVRMTGRPVPGLGRLARLTDPYGAAFAVIAADRPGGARPPGCSGPVGRP</sequence>
<evidence type="ECO:0000259" key="2">
    <source>
        <dbReference type="PROSITE" id="PS51819"/>
    </source>
</evidence>
<proteinExistence type="predicted"/>
<comment type="caution">
    <text evidence="3">The sequence shown here is derived from an EMBL/GenBank/DDBJ whole genome shotgun (WGS) entry which is preliminary data.</text>
</comment>
<dbReference type="InterPro" id="IPR037523">
    <property type="entry name" value="VOC_core"/>
</dbReference>
<gene>
    <name evidence="3" type="ORF">ACFQMG_28695</name>
</gene>
<dbReference type="InterPro" id="IPR041581">
    <property type="entry name" value="Glyoxalase_6"/>
</dbReference>
<dbReference type="EMBL" id="JBHTAJ010000070">
    <property type="protein sequence ID" value="MFC7183527.1"/>
    <property type="molecule type" value="Genomic_DNA"/>
</dbReference>
<dbReference type="Gene3D" id="3.10.180.10">
    <property type="entry name" value="2,3-Dihydroxybiphenyl 1,2-Dioxygenase, domain 1"/>
    <property type="match status" value="2"/>
</dbReference>
<protein>
    <submittedName>
        <fullName evidence="3">VOC family protein</fullName>
    </submittedName>
</protein>
<feature type="region of interest" description="Disordered" evidence="1">
    <location>
        <begin position="1"/>
        <end position="21"/>
    </location>
</feature>
<dbReference type="PANTHER" id="PTHR33993:SF14">
    <property type="entry name" value="GB|AAF24581.1"/>
    <property type="match status" value="1"/>
</dbReference>
<evidence type="ECO:0000256" key="1">
    <source>
        <dbReference type="SAM" id="MobiDB-lite"/>
    </source>
</evidence>
<dbReference type="Pfam" id="PF18029">
    <property type="entry name" value="Glyoxalase_6"/>
    <property type="match status" value="1"/>
</dbReference>
<dbReference type="SUPFAM" id="SSF54593">
    <property type="entry name" value="Glyoxalase/Bleomycin resistance protein/Dihydroxybiphenyl dioxygenase"/>
    <property type="match status" value="2"/>
</dbReference>
<reference evidence="4" key="1">
    <citation type="journal article" date="2019" name="Int. J. Syst. Evol. Microbiol.">
        <title>The Global Catalogue of Microorganisms (GCM) 10K type strain sequencing project: providing services to taxonomists for standard genome sequencing and annotation.</title>
        <authorList>
            <consortium name="The Broad Institute Genomics Platform"/>
            <consortium name="The Broad Institute Genome Sequencing Center for Infectious Disease"/>
            <person name="Wu L."/>
            <person name="Ma J."/>
        </authorList>
    </citation>
    <scope>NUCLEOTIDE SEQUENCE [LARGE SCALE GENOMIC DNA]</scope>
    <source>
        <strain evidence="4">CGMCC 1.12859</strain>
    </source>
</reference>
<dbReference type="Proteomes" id="UP001596435">
    <property type="component" value="Unassembled WGS sequence"/>
</dbReference>